<gene>
    <name evidence="6" type="ORF">EDC14_1004214</name>
</gene>
<dbReference type="Pfam" id="PF13545">
    <property type="entry name" value="HTH_Crp_2"/>
    <property type="match status" value="1"/>
</dbReference>
<evidence type="ECO:0000256" key="3">
    <source>
        <dbReference type="ARBA" id="ARBA00023163"/>
    </source>
</evidence>
<dbReference type="InterPro" id="IPR014710">
    <property type="entry name" value="RmlC-like_jellyroll"/>
</dbReference>
<evidence type="ECO:0000256" key="2">
    <source>
        <dbReference type="ARBA" id="ARBA00023125"/>
    </source>
</evidence>
<feature type="domain" description="Cyclic nucleotide-binding" evidence="4">
    <location>
        <begin position="36"/>
        <end position="113"/>
    </location>
</feature>
<dbReference type="InterPro" id="IPR018490">
    <property type="entry name" value="cNMP-bd_dom_sf"/>
</dbReference>
<evidence type="ECO:0000313" key="6">
    <source>
        <dbReference type="EMBL" id="TCL74276.1"/>
    </source>
</evidence>
<dbReference type="SUPFAM" id="SSF46785">
    <property type="entry name" value="Winged helix' DNA-binding domain"/>
    <property type="match status" value="1"/>
</dbReference>
<dbReference type="Gene3D" id="2.60.120.10">
    <property type="entry name" value="Jelly Rolls"/>
    <property type="match status" value="1"/>
</dbReference>
<dbReference type="GO" id="GO:0003677">
    <property type="term" value="F:DNA binding"/>
    <property type="evidence" value="ECO:0007669"/>
    <property type="project" value="UniProtKB-KW"/>
</dbReference>
<dbReference type="GO" id="GO:0005829">
    <property type="term" value="C:cytosol"/>
    <property type="evidence" value="ECO:0007669"/>
    <property type="project" value="TreeGrafter"/>
</dbReference>
<comment type="caution">
    <text evidence="6">The sequence shown here is derived from an EMBL/GenBank/DDBJ whole genome shotgun (WGS) entry which is preliminary data.</text>
</comment>
<sequence>MRKYEDYQETRRFLAQYQLDQYFGERFVKEFSICAYGENEYILVAEEANSDILILVEGTALVTVLSEDGDELIICLRRPFDVFGDIEFVLGDRYILNNVTAKTPCKLLSLPKEWAARELHHHAGFYRLISLTLANKLRETSIKYNRNLLYPLRIRLARFLEESAADEGLLQTLQYNELAKLLGVTDRQLRRVLAEFEELGIIARDRRGIRIKDLRRLQDIG</sequence>
<evidence type="ECO:0000259" key="4">
    <source>
        <dbReference type="PROSITE" id="PS50042"/>
    </source>
</evidence>
<keyword evidence="2" id="KW-0238">DNA-binding</keyword>
<organism evidence="6 7">
    <name type="scientific">Hydrogenispora ethanolica</name>
    <dbReference type="NCBI Taxonomy" id="1082276"/>
    <lineage>
        <taxon>Bacteria</taxon>
        <taxon>Bacillati</taxon>
        <taxon>Bacillota</taxon>
        <taxon>Hydrogenispora</taxon>
    </lineage>
</organism>
<protein>
    <submittedName>
        <fullName evidence="6">CRP-like cAMP-binding protein</fullName>
    </submittedName>
</protein>
<dbReference type="AlphaFoldDB" id="A0A4R1S4S0"/>
<dbReference type="PANTHER" id="PTHR24567:SF26">
    <property type="entry name" value="REGULATORY PROTEIN YEIL"/>
    <property type="match status" value="1"/>
</dbReference>
<dbReference type="PROSITE" id="PS50042">
    <property type="entry name" value="CNMP_BINDING_3"/>
    <property type="match status" value="1"/>
</dbReference>
<keyword evidence="7" id="KW-1185">Reference proteome</keyword>
<dbReference type="CDD" id="cd00038">
    <property type="entry name" value="CAP_ED"/>
    <property type="match status" value="1"/>
</dbReference>
<evidence type="ECO:0000256" key="1">
    <source>
        <dbReference type="ARBA" id="ARBA00023015"/>
    </source>
</evidence>
<dbReference type="Proteomes" id="UP000295008">
    <property type="component" value="Unassembled WGS sequence"/>
</dbReference>
<dbReference type="PANTHER" id="PTHR24567">
    <property type="entry name" value="CRP FAMILY TRANSCRIPTIONAL REGULATORY PROTEIN"/>
    <property type="match status" value="1"/>
</dbReference>
<dbReference type="PROSITE" id="PS51063">
    <property type="entry name" value="HTH_CRP_2"/>
    <property type="match status" value="1"/>
</dbReference>
<accession>A0A4R1S4S0</accession>
<reference evidence="6 7" key="1">
    <citation type="submission" date="2019-03" db="EMBL/GenBank/DDBJ databases">
        <title>Genomic Encyclopedia of Type Strains, Phase IV (KMG-IV): sequencing the most valuable type-strain genomes for metagenomic binning, comparative biology and taxonomic classification.</title>
        <authorList>
            <person name="Goeker M."/>
        </authorList>
    </citation>
    <scope>NUCLEOTIDE SEQUENCE [LARGE SCALE GENOMIC DNA]</scope>
    <source>
        <strain evidence="6 7">LX-B</strain>
    </source>
</reference>
<proteinExistence type="predicted"/>
<evidence type="ECO:0000313" key="7">
    <source>
        <dbReference type="Proteomes" id="UP000295008"/>
    </source>
</evidence>
<keyword evidence="1" id="KW-0805">Transcription regulation</keyword>
<feature type="domain" description="HTH crp-type" evidence="5">
    <location>
        <begin position="150"/>
        <end position="215"/>
    </location>
</feature>
<dbReference type="RefSeq" id="WP_165907811.1">
    <property type="nucleotide sequence ID" value="NZ_SLUN01000004.1"/>
</dbReference>
<name>A0A4R1S4S0_HYDET</name>
<dbReference type="InterPro" id="IPR012318">
    <property type="entry name" value="HTH_CRP"/>
</dbReference>
<evidence type="ECO:0000259" key="5">
    <source>
        <dbReference type="PROSITE" id="PS51063"/>
    </source>
</evidence>
<dbReference type="SUPFAM" id="SSF51206">
    <property type="entry name" value="cAMP-binding domain-like"/>
    <property type="match status" value="1"/>
</dbReference>
<keyword evidence="3" id="KW-0804">Transcription</keyword>
<dbReference type="InterPro" id="IPR000595">
    <property type="entry name" value="cNMP-bd_dom"/>
</dbReference>
<dbReference type="GO" id="GO:0003700">
    <property type="term" value="F:DNA-binding transcription factor activity"/>
    <property type="evidence" value="ECO:0007669"/>
    <property type="project" value="TreeGrafter"/>
</dbReference>
<dbReference type="EMBL" id="SLUN01000004">
    <property type="protein sequence ID" value="TCL74276.1"/>
    <property type="molecule type" value="Genomic_DNA"/>
</dbReference>
<dbReference type="InterPro" id="IPR050397">
    <property type="entry name" value="Env_Response_Regulators"/>
</dbReference>
<dbReference type="InterPro" id="IPR036390">
    <property type="entry name" value="WH_DNA-bd_sf"/>
</dbReference>
<dbReference type="Pfam" id="PF00027">
    <property type="entry name" value="cNMP_binding"/>
    <property type="match status" value="1"/>
</dbReference>